<protein>
    <submittedName>
        <fullName evidence="1">(wild Malaysian banana) hypothetical protein</fullName>
    </submittedName>
</protein>
<reference evidence="1" key="1">
    <citation type="submission" date="2021-03" db="EMBL/GenBank/DDBJ databases">
        <authorList>
            <consortium name="Genoscope - CEA"/>
            <person name="William W."/>
        </authorList>
    </citation>
    <scope>NUCLEOTIDE SEQUENCE</scope>
    <source>
        <strain evidence="1">Doubled-haploid Pahang</strain>
    </source>
</reference>
<organism evidence="1">
    <name type="scientific">Musa acuminata subsp. malaccensis</name>
    <name type="common">Wild banana</name>
    <name type="synonym">Musa malaccensis</name>
    <dbReference type="NCBI Taxonomy" id="214687"/>
    <lineage>
        <taxon>Eukaryota</taxon>
        <taxon>Viridiplantae</taxon>
        <taxon>Streptophyta</taxon>
        <taxon>Embryophyta</taxon>
        <taxon>Tracheophyta</taxon>
        <taxon>Spermatophyta</taxon>
        <taxon>Magnoliopsida</taxon>
        <taxon>Liliopsida</taxon>
        <taxon>Zingiberales</taxon>
        <taxon>Musaceae</taxon>
        <taxon>Musa</taxon>
    </lineage>
</organism>
<name>A0A8D7EUQ5_MUSAM</name>
<evidence type="ECO:0000313" key="1">
    <source>
        <dbReference type="EMBL" id="CAG1830358.1"/>
    </source>
</evidence>
<accession>A0A8D7EUQ5</accession>
<proteinExistence type="predicted"/>
<dbReference type="AlphaFoldDB" id="A0A8D7EUQ5"/>
<gene>
    <name evidence="1" type="ORF">GSMUA_336120.1</name>
</gene>
<sequence>MKPMFVDGSRRRLTLFQCLRLHFILPSSLKRKGAFYLLGTLPKLFLMKWSRLLFSRNQNILHGTIIVGDGKPSFGES</sequence>
<dbReference type="EMBL" id="HG996472">
    <property type="protein sequence ID" value="CAG1830358.1"/>
    <property type="molecule type" value="Genomic_DNA"/>
</dbReference>